<evidence type="ECO:0000313" key="2">
    <source>
        <dbReference type="EMBL" id="UXD89302.1"/>
    </source>
</evidence>
<keyword evidence="1" id="KW-0812">Transmembrane</keyword>
<sequence length="493" mass="52555">MNKTPLWTRMAAAIELWGNRLPAPVILFMALWLLVVVFSALAVWLGWQSQHPVSGALIEPRSLLSESGVVWLLDSAVTNFTQFAPVGPVLVVMLGLGLAERSGLLGQWLRQAMQYLPGVGLTLGVVLLGILSSLAFDAGYVVVIPLSAVLFQLAGRSPLAGIAASFAAVSGGYSANLLVGPVDAILAGISTESARILTPDTEVSMVANYYFMVVSTLMLTLLISFVLHRWVEPLLQTQTPADEPDVTEGDSLAALLAAGLMLLLLAGLLLMAVPEQGILRGSGSFLQSPFMHNISLLVGLLFGLAGWCYGRLSGRYRNSRVIVSDMEDTFRALAPYLVLMFFAAQFVAAFGWSQMGLLVAVEGASLLQALQLPMVLTVVLLIVLTAGINLLLGSASAKWTLLAPVLVPMLMLTGIAPEVSQAAYRIGDSSTNIITPLMPYFPLVLALVQKYRSDAGVGTLMAMMMPFSLMMLAGWTLLLGTWLLLGWPLGPAA</sequence>
<feature type="transmembrane region" description="Helical" evidence="1">
    <location>
        <begin position="399"/>
        <end position="417"/>
    </location>
</feature>
<feature type="transmembrane region" description="Helical" evidence="1">
    <location>
        <begin position="333"/>
        <end position="352"/>
    </location>
</feature>
<keyword evidence="1" id="KW-0472">Membrane</keyword>
<feature type="transmembrane region" description="Helical" evidence="1">
    <location>
        <begin position="460"/>
        <end position="485"/>
    </location>
</feature>
<reference evidence="3" key="1">
    <citation type="submission" date="2020-06" db="EMBL/GenBank/DDBJ databases">
        <title>Thalassolituus marinus alknpb1M-1, a hydrocarbon-degrading bacterium isolated from the deep-sea overlying water using an in-situ strategy from the South China Sea basin.</title>
        <authorList>
            <person name="Dong C."/>
            <person name="Chen Y."/>
            <person name="Shao Z."/>
        </authorList>
    </citation>
    <scope>NUCLEOTIDE SEQUENCE [LARGE SCALE GENOMIC DNA]</scope>
    <source>
        <strain evidence="3">alknpb1M-1</strain>
    </source>
</reference>
<name>A0ABY6AFC6_9GAMM</name>
<feature type="transmembrane region" description="Helical" evidence="1">
    <location>
        <begin position="209"/>
        <end position="231"/>
    </location>
</feature>
<proteinExistence type="predicted"/>
<dbReference type="Pfam" id="PF03806">
    <property type="entry name" value="ABG_transport"/>
    <property type="match status" value="1"/>
</dbReference>
<protein>
    <submittedName>
        <fullName evidence="2">AbgT family transporter</fullName>
    </submittedName>
</protein>
<dbReference type="Proteomes" id="UP001065322">
    <property type="component" value="Chromosome"/>
</dbReference>
<dbReference type="InterPro" id="IPR004697">
    <property type="entry name" value="AbgT"/>
</dbReference>
<feature type="transmembrane region" description="Helical" evidence="1">
    <location>
        <begin position="372"/>
        <end position="392"/>
    </location>
</feature>
<feature type="transmembrane region" description="Helical" evidence="1">
    <location>
        <begin position="166"/>
        <end position="189"/>
    </location>
</feature>
<feature type="transmembrane region" description="Helical" evidence="1">
    <location>
        <begin position="252"/>
        <end position="273"/>
    </location>
</feature>
<feature type="transmembrane region" description="Helical" evidence="1">
    <location>
        <begin position="293"/>
        <end position="312"/>
    </location>
</feature>
<evidence type="ECO:0000256" key="1">
    <source>
        <dbReference type="SAM" id="Phobius"/>
    </source>
</evidence>
<feature type="transmembrane region" description="Helical" evidence="1">
    <location>
        <begin position="80"/>
        <end position="100"/>
    </location>
</feature>
<keyword evidence="3" id="KW-1185">Reference proteome</keyword>
<evidence type="ECO:0000313" key="3">
    <source>
        <dbReference type="Proteomes" id="UP001065322"/>
    </source>
</evidence>
<feature type="transmembrane region" description="Helical" evidence="1">
    <location>
        <begin position="429"/>
        <end position="448"/>
    </location>
</feature>
<dbReference type="EMBL" id="CP054475">
    <property type="protein sequence ID" value="UXD89302.1"/>
    <property type="molecule type" value="Genomic_DNA"/>
</dbReference>
<keyword evidence="1" id="KW-1133">Transmembrane helix</keyword>
<feature type="transmembrane region" description="Helical" evidence="1">
    <location>
        <begin position="21"/>
        <end position="47"/>
    </location>
</feature>
<feature type="transmembrane region" description="Helical" evidence="1">
    <location>
        <begin position="112"/>
        <end position="132"/>
    </location>
</feature>
<organism evidence="2 3">
    <name type="scientific">Thalassolituus hydrocarboniclasticus</name>
    <dbReference type="NCBI Taxonomy" id="2742796"/>
    <lineage>
        <taxon>Bacteria</taxon>
        <taxon>Pseudomonadati</taxon>
        <taxon>Pseudomonadota</taxon>
        <taxon>Gammaproteobacteria</taxon>
        <taxon>Oceanospirillales</taxon>
        <taxon>Oceanospirillaceae</taxon>
        <taxon>Thalassolituus</taxon>
    </lineage>
</organism>
<dbReference type="PANTHER" id="PTHR30282:SF0">
    <property type="entry name" value="P-AMINOBENZOYL-GLUTAMATE TRANSPORT PROTEIN"/>
    <property type="match status" value="1"/>
</dbReference>
<gene>
    <name evidence="2" type="ORF">HUF19_03690</name>
</gene>
<dbReference type="PANTHER" id="PTHR30282">
    <property type="entry name" value="P-AMINOBENZOYL GLUTAMATE TRANSPORTER"/>
    <property type="match status" value="1"/>
</dbReference>
<accession>A0ABY6AFC6</accession>
<feature type="transmembrane region" description="Helical" evidence="1">
    <location>
        <begin position="138"/>
        <end position="154"/>
    </location>
</feature>